<evidence type="ECO:0000259" key="16">
    <source>
        <dbReference type="Pfam" id="PF02887"/>
    </source>
</evidence>
<evidence type="ECO:0000313" key="17">
    <source>
        <dbReference type="EMBL" id="KKS42783.1"/>
    </source>
</evidence>
<dbReference type="NCBIfam" id="NF004491">
    <property type="entry name" value="PRK05826.1"/>
    <property type="match status" value="1"/>
</dbReference>
<evidence type="ECO:0000256" key="7">
    <source>
        <dbReference type="ARBA" id="ARBA00022741"/>
    </source>
</evidence>
<dbReference type="PATRIC" id="fig|1618378.3.peg.674"/>
<dbReference type="InterPro" id="IPR001697">
    <property type="entry name" value="Pyr_Knase"/>
</dbReference>
<keyword evidence="12 17" id="KW-0670">Pyruvate</keyword>
<dbReference type="PANTHER" id="PTHR11817">
    <property type="entry name" value="PYRUVATE KINASE"/>
    <property type="match status" value="1"/>
</dbReference>
<dbReference type="GO" id="GO:0016301">
    <property type="term" value="F:kinase activity"/>
    <property type="evidence" value="ECO:0007669"/>
    <property type="project" value="UniProtKB-KW"/>
</dbReference>
<dbReference type="Gene3D" id="3.40.1380.20">
    <property type="entry name" value="Pyruvate kinase, C-terminal domain"/>
    <property type="match status" value="1"/>
</dbReference>
<proteinExistence type="inferred from homology"/>
<dbReference type="EMBL" id="LCDA01000006">
    <property type="protein sequence ID" value="KKS42783.1"/>
    <property type="molecule type" value="Genomic_DNA"/>
</dbReference>
<evidence type="ECO:0000313" key="18">
    <source>
        <dbReference type="Proteomes" id="UP000033854"/>
    </source>
</evidence>
<dbReference type="SUPFAM" id="SSF51621">
    <property type="entry name" value="Phosphoenolpyruvate/pyruvate domain"/>
    <property type="match status" value="1"/>
</dbReference>
<evidence type="ECO:0000256" key="13">
    <source>
        <dbReference type="NCBIfam" id="TIGR01064"/>
    </source>
</evidence>
<dbReference type="PRINTS" id="PR01050">
    <property type="entry name" value="PYRUVTKNASE"/>
</dbReference>
<keyword evidence="11 14" id="KW-0324">Glycolysis</keyword>
<dbReference type="InterPro" id="IPR015806">
    <property type="entry name" value="Pyrv_Knase_insert_dom_sf"/>
</dbReference>
<comment type="similarity">
    <text evidence="3 14">Belongs to the pyruvate kinase family.</text>
</comment>
<comment type="catalytic activity">
    <reaction evidence="14">
        <text>pyruvate + ATP = phosphoenolpyruvate + ADP + H(+)</text>
        <dbReference type="Rhea" id="RHEA:18157"/>
        <dbReference type="ChEBI" id="CHEBI:15361"/>
        <dbReference type="ChEBI" id="CHEBI:15378"/>
        <dbReference type="ChEBI" id="CHEBI:30616"/>
        <dbReference type="ChEBI" id="CHEBI:58702"/>
        <dbReference type="ChEBI" id="CHEBI:456216"/>
        <dbReference type="EC" id="2.7.1.40"/>
    </reaction>
</comment>
<dbReference type="FunFam" id="2.40.33.10:FF:000001">
    <property type="entry name" value="Pyruvate kinase"/>
    <property type="match status" value="1"/>
</dbReference>
<keyword evidence="6" id="KW-0479">Metal-binding</keyword>
<dbReference type="GO" id="GO:0030955">
    <property type="term" value="F:potassium ion binding"/>
    <property type="evidence" value="ECO:0007669"/>
    <property type="project" value="UniProtKB-UniRule"/>
</dbReference>
<dbReference type="SUPFAM" id="SSF52935">
    <property type="entry name" value="PK C-terminal domain-like"/>
    <property type="match status" value="1"/>
</dbReference>
<keyword evidence="7" id="KW-0547">Nucleotide-binding</keyword>
<comment type="pathway">
    <text evidence="2 14">Carbohydrate degradation; glycolysis; pyruvate from D-glyceraldehyde 3-phosphate: step 5/5.</text>
</comment>
<dbReference type="Pfam" id="PF02887">
    <property type="entry name" value="PK_C"/>
    <property type="match status" value="1"/>
</dbReference>
<evidence type="ECO:0000256" key="6">
    <source>
        <dbReference type="ARBA" id="ARBA00022723"/>
    </source>
</evidence>
<accession>A0A0G1BZC0</accession>
<dbReference type="Gene3D" id="3.20.20.60">
    <property type="entry name" value="Phosphoenolpyruvate-binding domains"/>
    <property type="match status" value="1"/>
</dbReference>
<dbReference type="InterPro" id="IPR015813">
    <property type="entry name" value="Pyrv/PenolPyrv_kinase-like_dom"/>
</dbReference>
<evidence type="ECO:0000256" key="10">
    <source>
        <dbReference type="ARBA" id="ARBA00022842"/>
    </source>
</evidence>
<evidence type="ECO:0000259" key="15">
    <source>
        <dbReference type="Pfam" id="PF00224"/>
    </source>
</evidence>
<organism evidence="17 18">
    <name type="scientific">Candidatus Collierbacteria bacterium GW2011_GWA2_42_17</name>
    <dbReference type="NCBI Taxonomy" id="1618378"/>
    <lineage>
        <taxon>Bacteria</taxon>
        <taxon>Candidatus Collieribacteriota</taxon>
    </lineage>
</organism>
<dbReference type="AlphaFoldDB" id="A0A0G1BZC0"/>
<feature type="domain" description="Pyruvate kinase barrel" evidence="15">
    <location>
        <begin position="5"/>
        <end position="324"/>
    </location>
</feature>
<comment type="caution">
    <text evidence="17">The sequence shown here is derived from an EMBL/GenBank/DDBJ whole genome shotgun (WGS) entry which is preliminary data.</text>
</comment>
<keyword evidence="5 14" id="KW-0808">Transferase</keyword>
<evidence type="ECO:0000256" key="9">
    <source>
        <dbReference type="ARBA" id="ARBA00022840"/>
    </source>
</evidence>
<dbReference type="InterPro" id="IPR015793">
    <property type="entry name" value="Pyrv_Knase_brl"/>
</dbReference>
<evidence type="ECO:0000256" key="5">
    <source>
        <dbReference type="ARBA" id="ARBA00022679"/>
    </source>
</evidence>
<dbReference type="GO" id="GO:0000287">
    <property type="term" value="F:magnesium ion binding"/>
    <property type="evidence" value="ECO:0007669"/>
    <property type="project" value="UniProtKB-UniRule"/>
</dbReference>
<evidence type="ECO:0000256" key="1">
    <source>
        <dbReference type="ARBA" id="ARBA00001958"/>
    </source>
</evidence>
<reference evidence="17 18" key="1">
    <citation type="journal article" date="2015" name="Nature">
        <title>rRNA introns, odd ribosomes, and small enigmatic genomes across a large radiation of phyla.</title>
        <authorList>
            <person name="Brown C.T."/>
            <person name="Hug L.A."/>
            <person name="Thomas B.C."/>
            <person name="Sharon I."/>
            <person name="Castelle C.J."/>
            <person name="Singh A."/>
            <person name="Wilkins M.J."/>
            <person name="Williams K.H."/>
            <person name="Banfield J.F."/>
        </authorList>
    </citation>
    <scope>NUCLEOTIDE SEQUENCE [LARGE SCALE GENOMIC DNA]</scope>
</reference>
<evidence type="ECO:0000256" key="12">
    <source>
        <dbReference type="ARBA" id="ARBA00023317"/>
    </source>
</evidence>
<name>A0A0G1BZC0_9BACT</name>
<keyword evidence="9" id="KW-0067">ATP-binding</keyword>
<evidence type="ECO:0000256" key="11">
    <source>
        <dbReference type="ARBA" id="ARBA00023152"/>
    </source>
</evidence>
<dbReference type="GO" id="GO:0005524">
    <property type="term" value="F:ATP binding"/>
    <property type="evidence" value="ECO:0007669"/>
    <property type="project" value="UniProtKB-KW"/>
</dbReference>
<keyword evidence="10 14" id="KW-0460">Magnesium</keyword>
<dbReference type="InterPro" id="IPR011037">
    <property type="entry name" value="Pyrv_Knase-like_insert_dom_sf"/>
</dbReference>
<dbReference type="PROSITE" id="PS00110">
    <property type="entry name" value="PYRUVATE_KINASE"/>
    <property type="match status" value="1"/>
</dbReference>
<evidence type="ECO:0000256" key="14">
    <source>
        <dbReference type="RuleBase" id="RU000504"/>
    </source>
</evidence>
<dbReference type="GO" id="GO:0004743">
    <property type="term" value="F:pyruvate kinase activity"/>
    <property type="evidence" value="ECO:0007669"/>
    <property type="project" value="UniProtKB-UniRule"/>
</dbReference>
<dbReference type="InterPro" id="IPR036918">
    <property type="entry name" value="Pyrv_Knase_C_sf"/>
</dbReference>
<keyword evidence="8 14" id="KW-0418">Kinase</keyword>
<dbReference type="SUPFAM" id="SSF50800">
    <property type="entry name" value="PK beta-barrel domain-like"/>
    <property type="match status" value="1"/>
</dbReference>
<evidence type="ECO:0000256" key="8">
    <source>
        <dbReference type="ARBA" id="ARBA00022777"/>
    </source>
</evidence>
<evidence type="ECO:0000256" key="2">
    <source>
        <dbReference type="ARBA" id="ARBA00004997"/>
    </source>
</evidence>
<dbReference type="InterPro" id="IPR015795">
    <property type="entry name" value="Pyrv_Knase_C"/>
</dbReference>
<evidence type="ECO:0000256" key="3">
    <source>
        <dbReference type="ARBA" id="ARBA00008663"/>
    </source>
</evidence>
<evidence type="ECO:0000256" key="4">
    <source>
        <dbReference type="ARBA" id="ARBA00012142"/>
    </source>
</evidence>
<dbReference type="Gene3D" id="2.40.33.10">
    <property type="entry name" value="PK beta-barrel domain-like"/>
    <property type="match status" value="1"/>
</dbReference>
<dbReference type="EC" id="2.7.1.40" evidence="4 13"/>
<sequence length="469" mass="52023">MTSDRLTKIVATLGPASDSPETIKKLINAGVNVFRFNTKHGTTEWHEERINRVQTIAAELKANIGILIDLQGPEIRLITVDKLPFPVEKGQRVMITPSFIPGVDSICIPHELVFRTVKKGDHILIDDGAIELEIISVKKDLIVAESSVEGEIGHRKGVNFPGVEMNLPSLIHEDLKRLDMATTKRVDFVALSFSRTKKDIELLRQEMAERKIKAMIVAKIESLQALRNLDELIEATDAVMVARGDLGIEVPIEQLAYWQKTIIAKCRMANKPVITATQMLQSMTSSPRPTRAEATDVANAVLDGTDALMLSGETASGKYPVNAVAEMSKIAQYNEQTYRLIDFKIEPKNETDIIINSTRELLNQELIKIKMILVFTRSGLTAKSVSRLRPKVPVVAMTQDQKTVEELSLSYGVRAIRTDIHEGEFVLPNPAINNLVKSGELMKGDTIIVIHGQSYYKEGSTNAVALLKI</sequence>
<dbReference type="Pfam" id="PF00224">
    <property type="entry name" value="PK"/>
    <property type="match status" value="1"/>
</dbReference>
<protein>
    <recommendedName>
        <fullName evidence="4 13">Pyruvate kinase</fullName>
        <ecNumber evidence="4 13">2.7.1.40</ecNumber>
    </recommendedName>
</protein>
<dbReference type="InterPro" id="IPR018209">
    <property type="entry name" value="Pyrv_Knase_AS"/>
</dbReference>
<dbReference type="Proteomes" id="UP000033854">
    <property type="component" value="Unassembled WGS sequence"/>
</dbReference>
<dbReference type="NCBIfam" id="TIGR01064">
    <property type="entry name" value="pyruv_kin"/>
    <property type="match status" value="1"/>
</dbReference>
<dbReference type="InterPro" id="IPR040442">
    <property type="entry name" value="Pyrv_kinase-like_dom_sf"/>
</dbReference>
<dbReference type="UniPathway" id="UPA00109">
    <property type="reaction ID" value="UER00188"/>
</dbReference>
<gene>
    <name evidence="17" type="ORF">UV06_C0006G0053</name>
</gene>
<comment type="cofactor">
    <cofactor evidence="1">
        <name>K(+)</name>
        <dbReference type="ChEBI" id="CHEBI:29103"/>
    </cofactor>
</comment>
<feature type="domain" description="Pyruvate kinase C-terminal" evidence="16">
    <location>
        <begin position="366"/>
        <end position="464"/>
    </location>
</feature>